<dbReference type="Proteomes" id="UP000325558">
    <property type="component" value="Unassembled WGS sequence"/>
</dbReference>
<evidence type="ECO:0000313" key="1">
    <source>
        <dbReference type="EMBL" id="KAE8334119.1"/>
    </source>
</evidence>
<sequence length="208" mass="23300">MTWLNRVQHIPHVPRPLRRLIRFLRGQSDELTSLSDQMPSYEETSTIAVRYVNGGIVTIETHTTVRTSVRGCSQDNGGTKDLTTDSASDRSTLVRNTGTATELCTLRSKYTGDNILGNTDDLFPSVGWPSITRAPSPSEDHSLEIQHFGESTPRDSEETIVLPNPDLAEMEQARRTPYRIGRPEVKLKYLAMQAYLHLLVESLLCCLT</sequence>
<accession>A0A5N6XPQ4</accession>
<dbReference type="EMBL" id="ML737442">
    <property type="protein sequence ID" value="KAE8334119.1"/>
    <property type="molecule type" value="Genomic_DNA"/>
</dbReference>
<name>A0A5N6XPQ4_9EURO</name>
<dbReference type="OrthoDB" id="4510799at2759"/>
<dbReference type="AlphaFoldDB" id="A0A5N6XPQ4"/>
<protein>
    <submittedName>
        <fullName evidence="1">Uncharacterized protein</fullName>
    </submittedName>
</protein>
<gene>
    <name evidence="1" type="ORF">BDV24DRAFT_170563</name>
</gene>
<reference evidence="1" key="1">
    <citation type="submission" date="2019-04" db="EMBL/GenBank/DDBJ databases">
        <title>Friends and foes A comparative genomics study of 23 Aspergillus species from section Flavi.</title>
        <authorList>
            <consortium name="DOE Joint Genome Institute"/>
            <person name="Kjaerbolling I."/>
            <person name="Vesth T."/>
            <person name="Frisvad J.C."/>
            <person name="Nybo J.L."/>
            <person name="Theobald S."/>
            <person name="Kildgaard S."/>
            <person name="Isbrandt T."/>
            <person name="Kuo A."/>
            <person name="Sato A."/>
            <person name="Lyhne E.K."/>
            <person name="Kogle M.E."/>
            <person name="Wiebenga A."/>
            <person name="Kun R.S."/>
            <person name="Lubbers R.J."/>
            <person name="Makela M.R."/>
            <person name="Barry K."/>
            <person name="Chovatia M."/>
            <person name="Clum A."/>
            <person name="Daum C."/>
            <person name="Haridas S."/>
            <person name="He G."/>
            <person name="LaButti K."/>
            <person name="Lipzen A."/>
            <person name="Mondo S."/>
            <person name="Riley R."/>
            <person name="Salamov A."/>
            <person name="Simmons B.A."/>
            <person name="Magnuson J.K."/>
            <person name="Henrissat B."/>
            <person name="Mortensen U.H."/>
            <person name="Larsen T.O."/>
            <person name="Devries R.P."/>
            <person name="Grigoriev I.V."/>
            <person name="Machida M."/>
            <person name="Baker S.E."/>
            <person name="Andersen M.R."/>
        </authorList>
    </citation>
    <scope>NUCLEOTIDE SEQUENCE</scope>
    <source>
        <strain evidence="1">CBS 117612</strain>
    </source>
</reference>
<proteinExistence type="predicted"/>
<organism evidence="1">
    <name type="scientific">Aspergillus arachidicola</name>
    <dbReference type="NCBI Taxonomy" id="656916"/>
    <lineage>
        <taxon>Eukaryota</taxon>
        <taxon>Fungi</taxon>
        <taxon>Dikarya</taxon>
        <taxon>Ascomycota</taxon>
        <taxon>Pezizomycotina</taxon>
        <taxon>Eurotiomycetes</taxon>
        <taxon>Eurotiomycetidae</taxon>
        <taxon>Eurotiales</taxon>
        <taxon>Aspergillaceae</taxon>
        <taxon>Aspergillus</taxon>
        <taxon>Aspergillus subgen. Circumdati</taxon>
    </lineage>
</organism>